<dbReference type="InterPro" id="IPR006311">
    <property type="entry name" value="TAT_signal"/>
</dbReference>
<dbReference type="AlphaFoldDB" id="A0A9X1Y4I1"/>
<dbReference type="InterPro" id="IPR042100">
    <property type="entry name" value="Bug_dom1"/>
</dbReference>
<accession>A0A9X1Y4I1</accession>
<dbReference type="InterPro" id="IPR005064">
    <property type="entry name" value="BUG"/>
</dbReference>
<name>A0A9X1Y4I1_9PROT</name>
<dbReference type="Proteomes" id="UP001139516">
    <property type="component" value="Unassembled WGS sequence"/>
</dbReference>
<keyword evidence="2" id="KW-0732">Signal</keyword>
<keyword evidence="4" id="KW-1185">Reference proteome</keyword>
<feature type="signal peptide" evidence="2">
    <location>
        <begin position="1"/>
        <end position="31"/>
    </location>
</feature>
<dbReference type="EMBL" id="JALPRX010000009">
    <property type="protein sequence ID" value="MCK8783381.1"/>
    <property type="molecule type" value="Genomic_DNA"/>
</dbReference>
<dbReference type="PANTHER" id="PTHR42928">
    <property type="entry name" value="TRICARBOXYLATE-BINDING PROTEIN"/>
    <property type="match status" value="1"/>
</dbReference>
<dbReference type="CDD" id="cd07012">
    <property type="entry name" value="PBP2_Bug_TTT"/>
    <property type="match status" value="1"/>
</dbReference>
<protein>
    <submittedName>
        <fullName evidence="3">Tripartite tricarboxylate transporter substrate binding protein</fullName>
    </submittedName>
</protein>
<dbReference type="PIRSF" id="PIRSF017082">
    <property type="entry name" value="YflP"/>
    <property type="match status" value="1"/>
</dbReference>
<sequence length="332" mass="34891">MTGPSRRSFLSRVAAGAALPLAGMAARPAHAEATFPDRPVTIVMPVAPGGPADVLGRPLAQRLTAALGQPVVVETRPGAGGTIGLDYAARQKPDGHTLVLASNSTYSIAPHLYRLPYDNDRAFTPIALLAAAPSFLMVHRSVPATTLAEFVALLQREPGQRTYASAGIGFTSHLATELFMDRTGTRMLHVPYRGGAPAAQALLAGEVDMDFVEASTARPLLASDRVRALAVTSRERIALASDVPTLDEAGVPGFESATWWAMLAPAGVPQPVIDRIAGLVLDYERRPETRAAVAAAGFIPVAGDAAEFERHKAADTALWGGIIRSRNIQLAG</sequence>
<dbReference type="SUPFAM" id="SSF53850">
    <property type="entry name" value="Periplasmic binding protein-like II"/>
    <property type="match status" value="1"/>
</dbReference>
<comment type="caution">
    <text evidence="3">The sequence shown here is derived from an EMBL/GenBank/DDBJ whole genome shotgun (WGS) entry which is preliminary data.</text>
</comment>
<organism evidence="3 4">
    <name type="scientific">Roseomonas acroporae</name>
    <dbReference type="NCBI Taxonomy" id="2937791"/>
    <lineage>
        <taxon>Bacteria</taxon>
        <taxon>Pseudomonadati</taxon>
        <taxon>Pseudomonadota</taxon>
        <taxon>Alphaproteobacteria</taxon>
        <taxon>Acetobacterales</taxon>
        <taxon>Roseomonadaceae</taxon>
        <taxon>Roseomonas</taxon>
    </lineage>
</organism>
<dbReference type="Pfam" id="PF03401">
    <property type="entry name" value="TctC"/>
    <property type="match status" value="1"/>
</dbReference>
<dbReference type="Gene3D" id="3.40.190.150">
    <property type="entry name" value="Bordetella uptake gene, domain 1"/>
    <property type="match status" value="1"/>
</dbReference>
<evidence type="ECO:0000256" key="1">
    <source>
        <dbReference type="ARBA" id="ARBA00006987"/>
    </source>
</evidence>
<reference evidence="3" key="1">
    <citation type="submission" date="2022-04" db="EMBL/GenBank/DDBJ databases">
        <title>Roseomonas acroporae sp. nov., isolated from coral Acropora digitifera.</title>
        <authorList>
            <person name="Sun H."/>
        </authorList>
    </citation>
    <scope>NUCLEOTIDE SEQUENCE</scope>
    <source>
        <strain evidence="3">NAR14</strain>
    </source>
</reference>
<evidence type="ECO:0000313" key="3">
    <source>
        <dbReference type="EMBL" id="MCK8783381.1"/>
    </source>
</evidence>
<dbReference type="Gene3D" id="3.40.190.10">
    <property type="entry name" value="Periplasmic binding protein-like II"/>
    <property type="match status" value="1"/>
</dbReference>
<dbReference type="RefSeq" id="WP_248665506.1">
    <property type="nucleotide sequence ID" value="NZ_JALPRX010000009.1"/>
</dbReference>
<evidence type="ECO:0000313" key="4">
    <source>
        <dbReference type="Proteomes" id="UP001139516"/>
    </source>
</evidence>
<dbReference type="PROSITE" id="PS51318">
    <property type="entry name" value="TAT"/>
    <property type="match status" value="1"/>
</dbReference>
<feature type="chain" id="PRO_5040876345" evidence="2">
    <location>
        <begin position="32"/>
        <end position="332"/>
    </location>
</feature>
<evidence type="ECO:0000256" key="2">
    <source>
        <dbReference type="SAM" id="SignalP"/>
    </source>
</evidence>
<gene>
    <name evidence="3" type="ORF">M0638_03155</name>
</gene>
<dbReference type="PANTHER" id="PTHR42928:SF5">
    <property type="entry name" value="BLR1237 PROTEIN"/>
    <property type="match status" value="1"/>
</dbReference>
<proteinExistence type="inferred from homology"/>
<comment type="similarity">
    <text evidence="1">Belongs to the UPF0065 (bug) family.</text>
</comment>